<dbReference type="AlphaFoldDB" id="W2Z430"/>
<feature type="compositionally biased region" description="Polar residues" evidence="1">
    <location>
        <begin position="100"/>
        <end position="112"/>
    </location>
</feature>
<dbReference type="Proteomes" id="UP000018948">
    <property type="component" value="Unassembled WGS sequence"/>
</dbReference>
<sequence length="167" mass="19458">MLRKRSYALRGQKVAIRDEFQRKPGVSLLAFIANNERIHQDDKAQTRQREERKKNRQEPDHSKRAADGPNTTANAGQTINQPTTNRKHDSQHKPKKTRKTPNNQPRQGPSTKPNEKTLEHVKKTAKKEYKKTKEKEIHTNKDQTNHKAEQVNNNRRVEQDGRTIKDS</sequence>
<feature type="compositionally biased region" description="Basic and acidic residues" evidence="1">
    <location>
        <begin position="113"/>
        <end position="122"/>
    </location>
</feature>
<dbReference type="EMBL" id="ANIY01002292">
    <property type="protein sequence ID" value="ETP42048.1"/>
    <property type="molecule type" value="Genomic_DNA"/>
</dbReference>
<dbReference type="OrthoDB" id="123070at2759"/>
<evidence type="ECO:0000313" key="2">
    <source>
        <dbReference type="EMBL" id="ETP42048.1"/>
    </source>
</evidence>
<name>W2Z430_PHYNI</name>
<comment type="caution">
    <text evidence="2">The sequence shown here is derived from an EMBL/GenBank/DDBJ whole genome shotgun (WGS) entry which is preliminary data.</text>
</comment>
<organism evidence="2 3">
    <name type="scientific">Phytophthora nicotianae P10297</name>
    <dbReference type="NCBI Taxonomy" id="1317064"/>
    <lineage>
        <taxon>Eukaryota</taxon>
        <taxon>Sar</taxon>
        <taxon>Stramenopiles</taxon>
        <taxon>Oomycota</taxon>
        <taxon>Peronosporomycetes</taxon>
        <taxon>Peronosporales</taxon>
        <taxon>Peronosporaceae</taxon>
        <taxon>Phytophthora</taxon>
    </lineage>
</organism>
<gene>
    <name evidence="2" type="ORF">F442_11011</name>
</gene>
<feature type="compositionally biased region" description="Polar residues" evidence="1">
    <location>
        <begin position="69"/>
        <end position="84"/>
    </location>
</feature>
<evidence type="ECO:0000313" key="3">
    <source>
        <dbReference type="Proteomes" id="UP000018948"/>
    </source>
</evidence>
<evidence type="ECO:0000256" key="1">
    <source>
        <dbReference type="SAM" id="MobiDB-lite"/>
    </source>
</evidence>
<feature type="region of interest" description="Disordered" evidence="1">
    <location>
        <begin position="34"/>
        <end position="167"/>
    </location>
</feature>
<protein>
    <submittedName>
        <fullName evidence="2">Uncharacterized protein</fullName>
    </submittedName>
</protein>
<reference evidence="2 3" key="1">
    <citation type="submission" date="2013-11" db="EMBL/GenBank/DDBJ databases">
        <title>The Genome Sequence of Phytophthora parasitica P10297.</title>
        <authorList>
            <consortium name="The Broad Institute Genomics Platform"/>
            <person name="Russ C."/>
            <person name="Tyler B."/>
            <person name="Panabieres F."/>
            <person name="Shan W."/>
            <person name="Tripathy S."/>
            <person name="Grunwald N."/>
            <person name="Machado M."/>
            <person name="Johnson C.S."/>
            <person name="Walker B."/>
            <person name="Young S.K."/>
            <person name="Zeng Q."/>
            <person name="Gargeya S."/>
            <person name="Fitzgerald M."/>
            <person name="Haas B."/>
            <person name="Abouelleil A."/>
            <person name="Allen A.W."/>
            <person name="Alvarado L."/>
            <person name="Arachchi H.M."/>
            <person name="Berlin A.M."/>
            <person name="Chapman S.B."/>
            <person name="Gainer-Dewar J."/>
            <person name="Goldberg J."/>
            <person name="Griggs A."/>
            <person name="Gujja S."/>
            <person name="Hansen M."/>
            <person name="Howarth C."/>
            <person name="Imamovic A."/>
            <person name="Ireland A."/>
            <person name="Larimer J."/>
            <person name="McCowan C."/>
            <person name="Murphy C."/>
            <person name="Pearson M."/>
            <person name="Poon T.W."/>
            <person name="Priest M."/>
            <person name="Roberts A."/>
            <person name="Saif S."/>
            <person name="Shea T."/>
            <person name="Sisk P."/>
            <person name="Sykes S."/>
            <person name="Wortman J."/>
            <person name="Nusbaum C."/>
            <person name="Birren B."/>
        </authorList>
    </citation>
    <scope>NUCLEOTIDE SEQUENCE [LARGE SCALE GENOMIC DNA]</scope>
    <source>
        <strain evidence="2 3">P10297</strain>
    </source>
</reference>
<proteinExistence type="predicted"/>
<feature type="compositionally biased region" description="Basic and acidic residues" evidence="1">
    <location>
        <begin position="36"/>
        <end position="66"/>
    </location>
</feature>
<accession>W2Z430</accession>
<feature type="compositionally biased region" description="Basic and acidic residues" evidence="1">
    <location>
        <begin position="131"/>
        <end position="167"/>
    </location>
</feature>